<evidence type="ECO:0000256" key="8">
    <source>
        <dbReference type="HAMAP-Rule" id="MF_01961"/>
    </source>
</evidence>
<evidence type="ECO:0000256" key="6">
    <source>
        <dbReference type="ARBA" id="ARBA00023324"/>
    </source>
</evidence>
<dbReference type="NCBIfam" id="TIGR00198">
    <property type="entry name" value="cat_per_HPI"/>
    <property type="match status" value="1"/>
</dbReference>
<keyword evidence="1 8" id="KW-0575">Peroxidase</keyword>
<feature type="cross-link" description="Tryptophyl-tyrosyl-methioninium (Tyr-Met) (with Trp-97)" evidence="8">
    <location>
        <begin position="221"/>
        <end position="247"/>
    </location>
</feature>
<accession>A0ABU4EBZ3</accession>
<dbReference type="PROSITE" id="PS00435">
    <property type="entry name" value="PEROXIDASE_1"/>
    <property type="match status" value="1"/>
</dbReference>
<comment type="caution">
    <text evidence="13">The sequence shown here is derived from an EMBL/GenBank/DDBJ whole genome shotgun (WGS) entry which is preliminary data.</text>
</comment>
<feature type="compositionally biased region" description="Polar residues" evidence="11">
    <location>
        <begin position="1"/>
        <end position="23"/>
    </location>
</feature>
<reference evidence="13 14" key="1">
    <citation type="submission" date="2023-10" db="EMBL/GenBank/DDBJ databases">
        <title>Clonality and diversity in the soft rot Dickeya solani phytopathogen.</title>
        <authorList>
            <person name="Pedron J."/>
            <person name="Van Gijisegem F."/>
            <person name="Portier P."/>
            <person name="Taghouti G."/>
        </authorList>
    </citation>
    <scope>NUCLEOTIDE SEQUENCE [LARGE SCALE GENOMIC DNA]</scope>
    <source>
        <strain evidence="13 14">FVG2-MFV017-A9</strain>
    </source>
</reference>
<keyword evidence="14" id="KW-1185">Reference proteome</keyword>
<keyword evidence="5 8" id="KW-0408">Iron</keyword>
<comment type="PTM">
    <text evidence="8">Formation of the three residue Trp-Tyr-Met cross-link is important for the catalase, but not the peroxidase activity of the enzyme.</text>
</comment>
<comment type="catalytic activity">
    <reaction evidence="7 8 9">
        <text>2 H2O2 = O2 + 2 H2O</text>
        <dbReference type="Rhea" id="RHEA:20309"/>
        <dbReference type="ChEBI" id="CHEBI:15377"/>
        <dbReference type="ChEBI" id="CHEBI:15379"/>
        <dbReference type="ChEBI" id="CHEBI:16240"/>
        <dbReference type="EC" id="1.11.1.21"/>
    </reaction>
</comment>
<dbReference type="InterPro" id="IPR000763">
    <property type="entry name" value="Catalase_peroxidase"/>
</dbReference>
<dbReference type="NCBIfam" id="NF011635">
    <property type="entry name" value="PRK15061.1"/>
    <property type="match status" value="1"/>
</dbReference>
<evidence type="ECO:0000259" key="12">
    <source>
        <dbReference type="PROSITE" id="PS50873"/>
    </source>
</evidence>
<comment type="subunit">
    <text evidence="8">Homodimer or homotetramer.</text>
</comment>
<comment type="similarity">
    <text evidence="8 9">Belongs to the peroxidase family. Peroxidase/catalase subfamily.</text>
</comment>
<dbReference type="PANTHER" id="PTHR30555">
    <property type="entry name" value="HYDROPEROXIDASE I, BIFUNCTIONAL CATALASE-PEROXIDASE"/>
    <property type="match status" value="1"/>
</dbReference>
<proteinExistence type="inferred from homology"/>
<feature type="domain" description="Plant heme peroxidase family profile" evidence="12">
    <location>
        <begin position="131"/>
        <end position="427"/>
    </location>
</feature>
<dbReference type="Gene3D" id="1.10.520.10">
    <property type="match status" value="2"/>
</dbReference>
<dbReference type="InterPro" id="IPR019794">
    <property type="entry name" value="Peroxidases_AS"/>
</dbReference>
<name>A0ABU4EBZ3_9GAMM</name>
<keyword evidence="2 8" id="KW-0349">Heme</keyword>
<evidence type="ECO:0000256" key="3">
    <source>
        <dbReference type="ARBA" id="ARBA00022723"/>
    </source>
</evidence>
<keyword evidence="10" id="KW-0175">Coiled coil</keyword>
<evidence type="ECO:0000313" key="14">
    <source>
        <dbReference type="Proteomes" id="UP001187868"/>
    </source>
</evidence>
<dbReference type="RefSeq" id="WP_057085350.1">
    <property type="nucleotide sequence ID" value="NZ_CP104920.1"/>
</dbReference>
<comment type="cofactor">
    <cofactor evidence="8">
        <name>heme b</name>
        <dbReference type="ChEBI" id="CHEBI:60344"/>
    </cofactor>
    <text evidence="8">Binds 1 heme b (iron(II)-protoporphyrin IX) group per dimer.</text>
</comment>
<dbReference type="CDD" id="cd00649">
    <property type="entry name" value="catalase_peroxidase_1"/>
    <property type="match status" value="1"/>
</dbReference>
<dbReference type="PRINTS" id="PR00460">
    <property type="entry name" value="BPEROXIDASE"/>
</dbReference>
<dbReference type="GO" id="GO:0004601">
    <property type="term" value="F:peroxidase activity"/>
    <property type="evidence" value="ECO:0007669"/>
    <property type="project" value="UniProtKB-KW"/>
</dbReference>
<evidence type="ECO:0000256" key="4">
    <source>
        <dbReference type="ARBA" id="ARBA00023002"/>
    </source>
</evidence>
<dbReference type="Proteomes" id="UP001187868">
    <property type="component" value="Unassembled WGS sequence"/>
</dbReference>
<feature type="binding site" description="axial binding residue" evidence="8">
    <location>
        <position position="262"/>
    </location>
    <ligand>
        <name>heme b</name>
        <dbReference type="ChEBI" id="CHEBI:60344"/>
    </ligand>
    <ligandPart>
        <name>Fe</name>
        <dbReference type="ChEBI" id="CHEBI:18248"/>
    </ligandPart>
</feature>
<dbReference type="CDD" id="cd08200">
    <property type="entry name" value="catalase_peroxidase_2"/>
    <property type="match status" value="1"/>
</dbReference>
<keyword evidence="4 8" id="KW-0560">Oxidoreductase</keyword>
<dbReference type="PROSITE" id="PS50873">
    <property type="entry name" value="PEROXIDASE_4"/>
    <property type="match status" value="1"/>
</dbReference>
<evidence type="ECO:0000256" key="10">
    <source>
        <dbReference type="SAM" id="Coils"/>
    </source>
</evidence>
<evidence type="ECO:0000256" key="9">
    <source>
        <dbReference type="RuleBase" id="RU003451"/>
    </source>
</evidence>
<dbReference type="InterPro" id="IPR010255">
    <property type="entry name" value="Haem_peroxidase_sf"/>
</dbReference>
<feature type="active site" description="Proton acceptor" evidence="8">
    <location>
        <position position="98"/>
    </location>
</feature>
<keyword evidence="6 8" id="KW-0376">Hydrogen peroxide</keyword>
<evidence type="ECO:0000256" key="2">
    <source>
        <dbReference type="ARBA" id="ARBA00022617"/>
    </source>
</evidence>
<feature type="region of interest" description="Disordered" evidence="11">
    <location>
        <begin position="342"/>
        <end position="367"/>
    </location>
</feature>
<sequence>MTTESKCPFHHQSTPVTASGSGTDNRDWWPNQLNLNILHQHSSLSDPLDKGFNYAEAFNSLDLDAIKTDLHALMTDSQDWWPADFGHYGPLFIRMAWHSAGTYRTGDGRGGAGAGQQRFAPLNSWPDNVNLDKARRLLWPIKQKYGQKISWADLMILTGNVALESMGFKTFGFAGGRPDVWEPEDDVYWGAETTWLGGDKRYSGVRDLENPLAAVQMGLIYVNPEGPNGNPDPIAAAKDIRETFSRMAMNDEETVALIAGGHTFGKTHGAGDAALVGPEPEAAGIEEQGLGWKSKFGRGNGGDTISSGLEVTWTQTPTQWSNYFFQNLFGYEWELTKSPAGAHQWQPKGGAGAGEVPDAHDPSKSHVPTMLTTDLSLRFDPAYEKISRRFYENPDQFADAFARAWFKLTHRDMGPRARYLGPDVPAEELIWQDPIPAVNHTLISEQDIATLKANVLASGLSVSQLVSTAWASASTFRGSDKRGGANGARIRLAPQKDWAVNQPDTLTKVLSTLENIQNEFNRAQSDNKQVSLADLIVLAGAVGVEQAAKAAGHAVTVPFTPGRMDASQEQTDVESFAVLEPIADGFRNYLKGHYSVAAEALLVDKAQLLTLNAPEMTVLVGGLRVLGANVGQASHGVFTTQPGTLTNDFFVNLLDMGTTWKAAAGEEGVFEGRDRVSGDLKWTGTRVDLIFGSHSQLRALAEVYGSTDAQAKFVHDFVAAWTKVMNLDRFDLA</sequence>
<dbReference type="EC" id="1.11.1.21" evidence="8 9"/>
<comment type="function">
    <text evidence="8">Bifunctional enzyme with both catalase and broad-spectrum peroxidase activity.</text>
</comment>
<evidence type="ECO:0000256" key="1">
    <source>
        <dbReference type="ARBA" id="ARBA00022559"/>
    </source>
</evidence>
<dbReference type="PANTHER" id="PTHR30555:SF0">
    <property type="entry name" value="CATALASE-PEROXIDASE"/>
    <property type="match status" value="1"/>
</dbReference>
<dbReference type="EMBL" id="JAWLLM010000002">
    <property type="protein sequence ID" value="MDV7041549.1"/>
    <property type="molecule type" value="Genomic_DNA"/>
</dbReference>
<comment type="catalytic activity">
    <reaction evidence="8 9">
        <text>H2O2 + AH2 = A + 2 H2O</text>
        <dbReference type="Rhea" id="RHEA:30275"/>
        <dbReference type="ChEBI" id="CHEBI:13193"/>
        <dbReference type="ChEBI" id="CHEBI:15377"/>
        <dbReference type="ChEBI" id="CHEBI:16240"/>
        <dbReference type="ChEBI" id="CHEBI:17499"/>
        <dbReference type="EC" id="1.11.1.21"/>
    </reaction>
</comment>
<dbReference type="PROSITE" id="PS00436">
    <property type="entry name" value="PEROXIDASE_2"/>
    <property type="match status" value="1"/>
</dbReference>
<gene>
    <name evidence="8 13" type="primary">katG</name>
    <name evidence="13" type="ORF">RUJ08_05355</name>
</gene>
<evidence type="ECO:0000256" key="5">
    <source>
        <dbReference type="ARBA" id="ARBA00023004"/>
    </source>
</evidence>
<dbReference type="SUPFAM" id="SSF48113">
    <property type="entry name" value="Heme-dependent peroxidases"/>
    <property type="match status" value="2"/>
</dbReference>
<keyword evidence="3 8" id="KW-0479">Metal-binding</keyword>
<dbReference type="InterPro" id="IPR002016">
    <property type="entry name" value="Haem_peroxidase"/>
</dbReference>
<dbReference type="InterPro" id="IPR019793">
    <property type="entry name" value="Peroxidases_heam-ligand_BS"/>
</dbReference>
<dbReference type="HAMAP" id="MF_01961">
    <property type="entry name" value="Catal_peroxid"/>
    <property type="match status" value="1"/>
</dbReference>
<feature type="site" description="Transition state stabilizer" evidence="8">
    <location>
        <position position="94"/>
    </location>
</feature>
<dbReference type="PRINTS" id="PR00458">
    <property type="entry name" value="PEROXIDASE"/>
</dbReference>
<dbReference type="Pfam" id="PF00141">
    <property type="entry name" value="peroxidase"/>
    <property type="match status" value="2"/>
</dbReference>
<comment type="caution">
    <text evidence="8">Lacks conserved residue(s) required for the propagation of feature annotation.</text>
</comment>
<evidence type="ECO:0000313" key="13">
    <source>
        <dbReference type="EMBL" id="MDV7041549.1"/>
    </source>
</evidence>
<feature type="region of interest" description="Disordered" evidence="11">
    <location>
        <begin position="1"/>
        <end position="25"/>
    </location>
</feature>
<feature type="coiled-coil region" evidence="10">
    <location>
        <begin position="506"/>
        <end position="533"/>
    </location>
</feature>
<evidence type="ECO:0000256" key="11">
    <source>
        <dbReference type="SAM" id="MobiDB-lite"/>
    </source>
</evidence>
<dbReference type="Gene3D" id="1.10.420.10">
    <property type="entry name" value="Peroxidase, domain 2"/>
    <property type="match status" value="2"/>
</dbReference>
<protein>
    <recommendedName>
        <fullName evidence="8 9">Catalase-peroxidase</fullName>
        <shortName evidence="8">CP</shortName>
        <ecNumber evidence="8 9">1.11.1.21</ecNumber>
    </recommendedName>
    <alternativeName>
        <fullName evidence="8">Peroxidase/catalase</fullName>
    </alternativeName>
</protein>
<organism evidence="13 14">
    <name type="scientific">Dickeya solani</name>
    <dbReference type="NCBI Taxonomy" id="1089444"/>
    <lineage>
        <taxon>Bacteria</taxon>
        <taxon>Pseudomonadati</taxon>
        <taxon>Pseudomonadota</taxon>
        <taxon>Gammaproteobacteria</taxon>
        <taxon>Enterobacterales</taxon>
        <taxon>Pectobacteriaceae</taxon>
        <taxon>Dickeya</taxon>
    </lineage>
</organism>
<evidence type="ECO:0000256" key="7">
    <source>
        <dbReference type="ARBA" id="ARBA00049145"/>
    </source>
</evidence>